<name>A0A4V3DXJ9_9HYPH</name>
<feature type="transmembrane region" description="Helical" evidence="1">
    <location>
        <begin position="12"/>
        <end position="33"/>
    </location>
</feature>
<keyword evidence="1" id="KW-0472">Membrane</keyword>
<comment type="caution">
    <text evidence="2">The sequence shown here is derived from an EMBL/GenBank/DDBJ whole genome shotgun (WGS) entry which is preliminary data.</text>
</comment>
<keyword evidence="1" id="KW-0812">Transmembrane</keyword>
<evidence type="ECO:0000313" key="2">
    <source>
        <dbReference type="EMBL" id="TDR88969.1"/>
    </source>
</evidence>
<reference evidence="2 3" key="1">
    <citation type="submission" date="2019-03" db="EMBL/GenBank/DDBJ databases">
        <title>Genomic Encyclopedia of Type Strains, Phase IV (KMG-IV): sequencing the most valuable type-strain genomes for metagenomic binning, comparative biology and taxonomic classification.</title>
        <authorList>
            <person name="Goeker M."/>
        </authorList>
    </citation>
    <scope>NUCLEOTIDE SEQUENCE [LARGE SCALE GENOMIC DNA]</scope>
    <source>
        <strain evidence="2 3">DSM 25903</strain>
    </source>
</reference>
<keyword evidence="1" id="KW-1133">Transmembrane helix</keyword>
<sequence length="92" mass="10127">MTAWLPEVEGWVKVAGAFVAVVMAILVPVRSWIVEDRRYRDQMLAAASARRDPTIGGEDQEEILILAAEVRELAAAFRDCAATLRGVKADRS</sequence>
<evidence type="ECO:0000313" key="3">
    <source>
        <dbReference type="Proteomes" id="UP000295122"/>
    </source>
</evidence>
<dbReference type="EMBL" id="SNZR01000014">
    <property type="protein sequence ID" value="TDR88969.1"/>
    <property type="molecule type" value="Genomic_DNA"/>
</dbReference>
<protein>
    <submittedName>
        <fullName evidence="2">Uncharacterized protein</fullName>
    </submittedName>
</protein>
<proteinExistence type="predicted"/>
<gene>
    <name evidence="2" type="ORF">EV668_3454</name>
</gene>
<dbReference type="Proteomes" id="UP000295122">
    <property type="component" value="Unassembled WGS sequence"/>
</dbReference>
<accession>A0A4V3DXJ9</accession>
<evidence type="ECO:0000256" key="1">
    <source>
        <dbReference type="SAM" id="Phobius"/>
    </source>
</evidence>
<dbReference type="RefSeq" id="WP_133772307.1">
    <property type="nucleotide sequence ID" value="NZ_SNZR01000014.1"/>
</dbReference>
<organism evidence="2 3">
    <name type="scientific">Enterovirga rhinocerotis</name>
    <dbReference type="NCBI Taxonomy" id="1339210"/>
    <lineage>
        <taxon>Bacteria</taxon>
        <taxon>Pseudomonadati</taxon>
        <taxon>Pseudomonadota</taxon>
        <taxon>Alphaproteobacteria</taxon>
        <taxon>Hyphomicrobiales</taxon>
        <taxon>Methylobacteriaceae</taxon>
        <taxon>Enterovirga</taxon>
    </lineage>
</organism>
<dbReference type="AlphaFoldDB" id="A0A4V3DXJ9"/>
<keyword evidence="3" id="KW-1185">Reference proteome</keyword>